<evidence type="ECO:0000313" key="2">
    <source>
        <dbReference type="EMBL" id="MBT9314630.1"/>
    </source>
</evidence>
<name>A0A947DCI4_9CYAN</name>
<reference evidence="2" key="1">
    <citation type="submission" date="2020-11" db="EMBL/GenBank/DDBJ databases">
        <authorList>
            <person name="Konstantinou D."/>
            <person name="Gkelis S."/>
            <person name="Popin R."/>
            <person name="Fewer D."/>
            <person name="Sivonen K."/>
        </authorList>
    </citation>
    <scope>NUCLEOTIDE SEQUENCE</scope>
    <source>
        <strain evidence="2">TAU-MAC 1115</strain>
    </source>
</reference>
<proteinExistence type="predicted"/>
<accession>A0A947DCI4</accession>
<protein>
    <submittedName>
        <fullName evidence="2">Uncharacterized protein</fullName>
    </submittedName>
</protein>
<feature type="compositionally biased region" description="Basic residues" evidence="1">
    <location>
        <begin position="100"/>
        <end position="112"/>
    </location>
</feature>
<feature type="region of interest" description="Disordered" evidence="1">
    <location>
        <begin position="64"/>
        <end position="139"/>
    </location>
</feature>
<sequence>MANNVLDQLKEVESQLASQIEALSGQLSDTEKQRDGLKTVIDMFQSTGGSNGVAASVTEILTNAVASVSEPEPEAAPAKKPGKRRGRKPGSTKTATKAKAATKTKPATKAKAAKAEPAAKATRKPRGGKSPNWQRYVQDPFRKTPLPDVVANILKAQPDEAFKIAEVMEAIFKSDMPKATFLKARNRVSNILSAGARTSEWYRGRGGKYSMSKKALS</sequence>
<dbReference type="EMBL" id="JADOES010000005">
    <property type="protein sequence ID" value="MBT9314630.1"/>
    <property type="molecule type" value="Genomic_DNA"/>
</dbReference>
<feature type="compositionally biased region" description="Basic residues" evidence="1">
    <location>
        <begin position="80"/>
        <end position="90"/>
    </location>
</feature>
<evidence type="ECO:0000256" key="1">
    <source>
        <dbReference type="SAM" id="MobiDB-lite"/>
    </source>
</evidence>
<gene>
    <name evidence="2" type="ORF">IXB50_04245</name>
</gene>
<comment type="caution">
    <text evidence="2">The sequence shown here is derived from an EMBL/GenBank/DDBJ whole genome shotgun (WGS) entry which is preliminary data.</text>
</comment>
<keyword evidence="3" id="KW-1185">Reference proteome</keyword>
<reference evidence="2" key="2">
    <citation type="journal article" date="2021" name="Mar. Drugs">
        <title>Genome Reduction and Secondary Metabolism of the Marine Sponge-Associated Cyanobacterium Leptothoe.</title>
        <authorList>
            <person name="Konstantinou D."/>
            <person name="Popin R.V."/>
            <person name="Fewer D.P."/>
            <person name="Sivonen K."/>
            <person name="Gkelis S."/>
        </authorList>
    </citation>
    <scope>NUCLEOTIDE SEQUENCE</scope>
    <source>
        <strain evidence="2">TAU-MAC 1115</strain>
    </source>
</reference>
<dbReference type="RefSeq" id="WP_215607700.1">
    <property type="nucleotide sequence ID" value="NZ_JADOES010000005.1"/>
</dbReference>
<evidence type="ECO:0000313" key="3">
    <source>
        <dbReference type="Proteomes" id="UP000717364"/>
    </source>
</evidence>
<dbReference type="AlphaFoldDB" id="A0A947DCI4"/>
<dbReference type="Proteomes" id="UP000717364">
    <property type="component" value="Unassembled WGS sequence"/>
</dbReference>
<organism evidence="2 3">
    <name type="scientific">Leptothoe spongobia TAU-MAC 1115</name>
    <dbReference type="NCBI Taxonomy" id="1967444"/>
    <lineage>
        <taxon>Bacteria</taxon>
        <taxon>Bacillati</taxon>
        <taxon>Cyanobacteriota</taxon>
        <taxon>Cyanophyceae</taxon>
        <taxon>Nodosilineales</taxon>
        <taxon>Cymatolegaceae</taxon>
        <taxon>Leptothoe</taxon>
        <taxon>Leptothoe spongobia</taxon>
    </lineage>
</organism>